<evidence type="ECO:0000256" key="1">
    <source>
        <dbReference type="SAM" id="MobiDB-lite"/>
    </source>
</evidence>
<name>A0ABU2FTI9_9EURY</name>
<protein>
    <recommendedName>
        <fullName evidence="4">Restriction endonuclease type IV Mrr domain-containing protein</fullName>
    </recommendedName>
</protein>
<organism evidence="2 3">
    <name type="scientific">Haloarcula onubensis</name>
    <dbReference type="NCBI Taxonomy" id="2950539"/>
    <lineage>
        <taxon>Archaea</taxon>
        <taxon>Methanobacteriati</taxon>
        <taxon>Methanobacteriota</taxon>
        <taxon>Stenosarchaea group</taxon>
        <taxon>Halobacteria</taxon>
        <taxon>Halobacteriales</taxon>
        <taxon>Haloarculaceae</taxon>
        <taxon>Haloarcula</taxon>
    </lineage>
</organism>
<evidence type="ECO:0000313" key="3">
    <source>
        <dbReference type="Proteomes" id="UP001268864"/>
    </source>
</evidence>
<feature type="region of interest" description="Disordered" evidence="1">
    <location>
        <begin position="221"/>
        <end position="405"/>
    </location>
</feature>
<dbReference type="RefSeq" id="WP_310901812.1">
    <property type="nucleotide sequence ID" value="NZ_JAMQOS010000007.1"/>
</dbReference>
<feature type="region of interest" description="Disordered" evidence="1">
    <location>
        <begin position="61"/>
        <end position="81"/>
    </location>
</feature>
<feature type="compositionally biased region" description="Gly residues" evidence="1">
    <location>
        <begin position="276"/>
        <end position="288"/>
    </location>
</feature>
<accession>A0ABU2FTI9</accession>
<evidence type="ECO:0008006" key="4">
    <source>
        <dbReference type="Google" id="ProtNLM"/>
    </source>
</evidence>
<evidence type="ECO:0000313" key="2">
    <source>
        <dbReference type="EMBL" id="MDS0284065.1"/>
    </source>
</evidence>
<keyword evidence="3" id="KW-1185">Reference proteome</keyword>
<reference evidence="2 3" key="1">
    <citation type="submission" date="2022-06" db="EMBL/GenBank/DDBJ databases">
        <title>Halomicroarcula sp. a new haloarchaeum isolate from saline soil.</title>
        <authorList>
            <person name="Strakova D."/>
            <person name="Galisteo C."/>
            <person name="Sanchez-Porro C."/>
            <person name="Ventosa A."/>
        </authorList>
    </citation>
    <scope>NUCLEOTIDE SEQUENCE [LARGE SCALE GENOMIC DNA]</scope>
    <source>
        <strain evidence="2 3">S3CR25-11</strain>
    </source>
</reference>
<sequence>MSDSEESFSWYDPDDVRATVADGKQNNIGIGRIAGYLAEREFEDIPPSRVQRIVESISAAENDSTTDIDLTQPEATDAEPRDSVTKRLAVGDLEYVSNREAARLLGLALEQFDGNTVRPPGATQVETDLVWHRQHMTVAFRIVPFPSGTIDISHVNALLDGTVVPDDVRSPSKLAIVTNRAFTDETLDLAGEHDIHCFDAGHVEEWLRRARIPMDAVGTVLEDGESHDGPLTDLVELPPIPKPRKSADPLEINRAFDIESLTTHAEEGDPPVTDGPTGGDRGQEGTGPGRATARDDPLGGTQSPTGETGTLYADPGEDGDFDAFDRFVDDIKDDKQQSKSADDEGTETGSETSSSSDDEDTERGSKISSSSAYEVSETASKTSNSSGDEDTEVTEASSSSDEELVTYADIDRKELVFDLLDAKKDADELMSWNDIRTHGSYPVEYYQKEFGSLANALDTVGIDYTGELE</sequence>
<gene>
    <name evidence="2" type="ORF">NDI86_18270</name>
</gene>
<comment type="caution">
    <text evidence="2">The sequence shown here is derived from an EMBL/GenBank/DDBJ whole genome shotgun (WGS) entry which is preliminary data.</text>
</comment>
<feature type="compositionally biased region" description="Basic and acidic residues" evidence="1">
    <location>
        <begin position="323"/>
        <end position="342"/>
    </location>
</feature>
<dbReference type="Proteomes" id="UP001268864">
    <property type="component" value="Unassembled WGS sequence"/>
</dbReference>
<dbReference type="EMBL" id="JAMQOS010000007">
    <property type="protein sequence ID" value="MDS0284065.1"/>
    <property type="molecule type" value="Genomic_DNA"/>
</dbReference>
<feature type="compositionally biased region" description="Polar residues" evidence="1">
    <location>
        <begin position="366"/>
        <end position="386"/>
    </location>
</feature>
<proteinExistence type="predicted"/>